<organism evidence="2 3">
    <name type="scientific">Branchiostoma floridae</name>
    <name type="common">Florida lancelet</name>
    <name type="synonym">Amphioxus</name>
    <dbReference type="NCBI Taxonomy" id="7739"/>
    <lineage>
        <taxon>Eukaryota</taxon>
        <taxon>Metazoa</taxon>
        <taxon>Chordata</taxon>
        <taxon>Cephalochordata</taxon>
        <taxon>Leptocardii</taxon>
        <taxon>Amphioxiformes</taxon>
        <taxon>Branchiostomatidae</taxon>
        <taxon>Branchiostoma</taxon>
    </lineage>
</organism>
<dbReference type="GeneID" id="118419287"/>
<reference evidence="3" key="2">
    <citation type="submission" date="2025-08" db="UniProtKB">
        <authorList>
            <consortium name="RefSeq"/>
        </authorList>
    </citation>
    <scope>IDENTIFICATION</scope>
    <source>
        <strain evidence="3">S238N-H82</strain>
        <tissue evidence="3">Testes</tissue>
    </source>
</reference>
<protein>
    <submittedName>
        <fullName evidence="3">Uncharacterized protein LOC118419287</fullName>
    </submittedName>
</protein>
<evidence type="ECO:0000313" key="3">
    <source>
        <dbReference type="RefSeq" id="XP_035681527.1"/>
    </source>
</evidence>
<keyword evidence="1" id="KW-0175">Coiled coil</keyword>
<accession>A0A9J7MUD5</accession>
<sequence length="139" mass="15770">MRADMRSRFTRDGRCSYTFVLPPSDDRTCGSGHDLRARQELQQVTETVEHQQSAVRHMQGELERLAQQADDVEGRVMLLEGKPSSLLWEEVLRLQKQNQALAGQGTVMFEFLEGKPSSLLCEEVLRLQKQNQALAGQVN</sequence>
<dbReference type="RefSeq" id="XP_035681527.1">
    <property type="nucleotide sequence ID" value="XM_035825634.1"/>
</dbReference>
<reference evidence="2" key="1">
    <citation type="journal article" date="2020" name="Nat. Ecol. Evol.">
        <title>Deeply conserved synteny resolves early events in vertebrate evolution.</title>
        <authorList>
            <person name="Simakov O."/>
            <person name="Marletaz F."/>
            <person name="Yue J.X."/>
            <person name="O'Connell B."/>
            <person name="Jenkins J."/>
            <person name="Brandt A."/>
            <person name="Calef R."/>
            <person name="Tung C.H."/>
            <person name="Huang T.K."/>
            <person name="Schmutz J."/>
            <person name="Satoh N."/>
            <person name="Yu J.K."/>
            <person name="Putnam N.H."/>
            <person name="Green R.E."/>
            <person name="Rokhsar D.S."/>
        </authorList>
    </citation>
    <scope>NUCLEOTIDE SEQUENCE [LARGE SCALE GENOMIC DNA]</scope>
    <source>
        <strain evidence="2">S238N-H82</strain>
    </source>
</reference>
<dbReference type="AlphaFoldDB" id="A0A9J7MUD5"/>
<dbReference type="KEGG" id="bfo:118419287"/>
<evidence type="ECO:0000256" key="1">
    <source>
        <dbReference type="SAM" id="Coils"/>
    </source>
</evidence>
<name>A0A9J7MUD5_BRAFL</name>
<dbReference type="Proteomes" id="UP000001554">
    <property type="component" value="Chromosome 7"/>
</dbReference>
<feature type="coiled-coil region" evidence="1">
    <location>
        <begin position="48"/>
        <end position="82"/>
    </location>
</feature>
<evidence type="ECO:0000313" key="2">
    <source>
        <dbReference type="Proteomes" id="UP000001554"/>
    </source>
</evidence>
<keyword evidence="2" id="KW-1185">Reference proteome</keyword>
<proteinExistence type="predicted"/>
<gene>
    <name evidence="3" type="primary">LOC118419287</name>
</gene>